<gene>
    <name evidence="1" type="ORF">WICPIJ_008794</name>
</gene>
<comment type="caution">
    <text evidence="1">The sequence shown here is derived from an EMBL/GenBank/DDBJ whole genome shotgun (WGS) entry which is preliminary data.</text>
</comment>
<evidence type="ECO:0000313" key="1">
    <source>
        <dbReference type="EMBL" id="KAH3678906.1"/>
    </source>
</evidence>
<accession>A0A9P8THU2</accession>
<name>A0A9P8THU2_WICPI</name>
<dbReference type="Proteomes" id="UP000774326">
    <property type="component" value="Unassembled WGS sequence"/>
</dbReference>
<dbReference type="AlphaFoldDB" id="A0A9P8THU2"/>
<protein>
    <submittedName>
        <fullName evidence="1">Uncharacterized protein</fullName>
    </submittedName>
</protein>
<dbReference type="EMBL" id="JAEUBG010005052">
    <property type="protein sequence ID" value="KAH3678906.1"/>
    <property type="molecule type" value="Genomic_DNA"/>
</dbReference>
<evidence type="ECO:0000313" key="2">
    <source>
        <dbReference type="Proteomes" id="UP000774326"/>
    </source>
</evidence>
<keyword evidence="2" id="KW-1185">Reference proteome</keyword>
<sequence length="152" mass="17504">MKHVFPSLTNPPTSPPLLNTSLTVSWEIPDCLFMNLLRLELLLRPVTLLLFLLNWDMIKRERKLSVRISEPNRAKNIETNVGDWMRCWSLDKTGNLLNSHTLRRFCCCCCVCWNSGMVRSEWMENETAETTRSTINESASKPFNLSVPIGCD</sequence>
<reference evidence="1" key="2">
    <citation type="submission" date="2021-01" db="EMBL/GenBank/DDBJ databases">
        <authorList>
            <person name="Schikora-Tamarit M.A."/>
        </authorList>
    </citation>
    <scope>NUCLEOTIDE SEQUENCE</scope>
    <source>
        <strain evidence="1">CBS2887</strain>
    </source>
</reference>
<organism evidence="1 2">
    <name type="scientific">Wickerhamomyces pijperi</name>
    <name type="common">Yeast</name>
    <name type="synonym">Pichia pijperi</name>
    <dbReference type="NCBI Taxonomy" id="599730"/>
    <lineage>
        <taxon>Eukaryota</taxon>
        <taxon>Fungi</taxon>
        <taxon>Dikarya</taxon>
        <taxon>Ascomycota</taxon>
        <taxon>Saccharomycotina</taxon>
        <taxon>Saccharomycetes</taxon>
        <taxon>Phaffomycetales</taxon>
        <taxon>Wickerhamomycetaceae</taxon>
        <taxon>Wickerhamomyces</taxon>
    </lineage>
</organism>
<proteinExistence type="predicted"/>
<reference evidence="1" key="1">
    <citation type="journal article" date="2021" name="Open Biol.">
        <title>Shared evolutionary footprints suggest mitochondrial oxidative damage underlies multiple complex I losses in fungi.</title>
        <authorList>
            <person name="Schikora-Tamarit M.A."/>
            <person name="Marcet-Houben M."/>
            <person name="Nosek J."/>
            <person name="Gabaldon T."/>
        </authorList>
    </citation>
    <scope>NUCLEOTIDE SEQUENCE</scope>
    <source>
        <strain evidence="1">CBS2887</strain>
    </source>
</reference>